<keyword evidence="2 5" id="KW-0812">Transmembrane</keyword>
<comment type="caution">
    <text evidence="7">The sequence shown here is derived from an EMBL/GenBank/DDBJ whole genome shotgun (WGS) entry which is preliminary data.</text>
</comment>
<evidence type="ECO:0000313" key="7">
    <source>
        <dbReference type="EMBL" id="KAF7138760.1"/>
    </source>
</evidence>
<dbReference type="Pfam" id="PF00664">
    <property type="entry name" value="ABC_membrane"/>
    <property type="match status" value="1"/>
</dbReference>
<keyword evidence="3 5" id="KW-1133">Transmembrane helix</keyword>
<dbReference type="PROSITE" id="PS50929">
    <property type="entry name" value="ABC_TM1F"/>
    <property type="match status" value="1"/>
</dbReference>
<dbReference type="SUPFAM" id="SSF52540">
    <property type="entry name" value="P-loop containing nucleoside triphosphate hydrolases"/>
    <property type="match status" value="1"/>
</dbReference>
<dbReference type="Gene3D" id="3.40.50.300">
    <property type="entry name" value="P-loop containing nucleotide triphosphate hydrolases"/>
    <property type="match status" value="1"/>
</dbReference>
<keyword evidence="4 5" id="KW-0472">Membrane</keyword>
<dbReference type="GO" id="GO:0005886">
    <property type="term" value="C:plasma membrane"/>
    <property type="evidence" value="ECO:0007669"/>
    <property type="project" value="TreeGrafter"/>
</dbReference>
<feature type="domain" description="ABC transmembrane type-1" evidence="6">
    <location>
        <begin position="1"/>
        <end position="210"/>
    </location>
</feature>
<dbReference type="InterPro" id="IPR003439">
    <property type="entry name" value="ABC_transporter-like_ATP-bd"/>
</dbReference>
<organism evidence="7 8">
    <name type="scientific">Rhododendron simsii</name>
    <name type="common">Sims's rhododendron</name>
    <dbReference type="NCBI Taxonomy" id="118357"/>
    <lineage>
        <taxon>Eukaryota</taxon>
        <taxon>Viridiplantae</taxon>
        <taxon>Streptophyta</taxon>
        <taxon>Embryophyta</taxon>
        <taxon>Tracheophyta</taxon>
        <taxon>Spermatophyta</taxon>
        <taxon>Magnoliopsida</taxon>
        <taxon>eudicotyledons</taxon>
        <taxon>Gunneridae</taxon>
        <taxon>Pentapetalae</taxon>
        <taxon>asterids</taxon>
        <taxon>Ericales</taxon>
        <taxon>Ericaceae</taxon>
        <taxon>Ericoideae</taxon>
        <taxon>Rhodoreae</taxon>
        <taxon>Rhododendron</taxon>
    </lineage>
</organism>
<accession>A0A834GQU2</accession>
<feature type="transmembrane region" description="Helical" evidence="5">
    <location>
        <begin position="88"/>
        <end position="108"/>
    </location>
</feature>
<name>A0A834GQU2_RHOSS</name>
<evidence type="ECO:0000256" key="5">
    <source>
        <dbReference type="SAM" id="Phobius"/>
    </source>
</evidence>
<feature type="transmembrane region" description="Helical" evidence="5">
    <location>
        <begin position="149"/>
        <end position="169"/>
    </location>
</feature>
<evidence type="ECO:0000256" key="4">
    <source>
        <dbReference type="ARBA" id="ARBA00023136"/>
    </source>
</evidence>
<evidence type="ECO:0000256" key="1">
    <source>
        <dbReference type="ARBA" id="ARBA00004141"/>
    </source>
</evidence>
<gene>
    <name evidence="7" type="ORF">RHSIM_Rhsim07G0129000</name>
</gene>
<feature type="transmembrane region" description="Helical" evidence="5">
    <location>
        <begin position="63"/>
        <end position="82"/>
    </location>
</feature>
<dbReference type="SUPFAM" id="SSF90123">
    <property type="entry name" value="ABC transporter transmembrane region"/>
    <property type="match status" value="1"/>
</dbReference>
<dbReference type="PANTHER" id="PTHR24222:SF62">
    <property type="entry name" value="ABC TRANSPORTER B FAMILY MEMBER 2"/>
    <property type="match status" value="1"/>
</dbReference>
<dbReference type="OrthoDB" id="6500128at2759"/>
<proteinExistence type="predicted"/>
<evidence type="ECO:0000256" key="3">
    <source>
        <dbReference type="ARBA" id="ARBA00022989"/>
    </source>
</evidence>
<dbReference type="Pfam" id="PF00005">
    <property type="entry name" value="ABC_tran"/>
    <property type="match status" value="1"/>
</dbReference>
<comment type="subcellular location">
    <subcellularLocation>
        <location evidence="1">Membrane</location>
        <topology evidence="1">Multi-pass membrane protein</topology>
    </subcellularLocation>
</comment>
<dbReference type="GO" id="GO:0140359">
    <property type="term" value="F:ABC-type transporter activity"/>
    <property type="evidence" value="ECO:0007669"/>
    <property type="project" value="InterPro"/>
</dbReference>
<dbReference type="CDD" id="cd18577">
    <property type="entry name" value="ABC_6TM_Pgp_ABCB1_D1_like"/>
    <property type="match status" value="1"/>
</dbReference>
<dbReference type="AlphaFoldDB" id="A0A834GQU2"/>
<evidence type="ECO:0000313" key="8">
    <source>
        <dbReference type="Proteomes" id="UP000626092"/>
    </source>
</evidence>
<dbReference type="GO" id="GO:0005524">
    <property type="term" value="F:ATP binding"/>
    <property type="evidence" value="ECO:0007669"/>
    <property type="project" value="InterPro"/>
</dbReference>
<dbReference type="InterPro" id="IPR039421">
    <property type="entry name" value="Type_1_exporter"/>
</dbReference>
<dbReference type="Gene3D" id="1.20.1560.10">
    <property type="entry name" value="ABC transporter type 1, transmembrane domain"/>
    <property type="match status" value="1"/>
</dbReference>
<protein>
    <recommendedName>
        <fullName evidence="6">ABC transmembrane type-1 domain-containing protein</fullName>
    </recommendedName>
</protein>
<dbReference type="Proteomes" id="UP000626092">
    <property type="component" value="Unassembled WGS sequence"/>
</dbReference>
<evidence type="ECO:0000256" key="2">
    <source>
        <dbReference type="ARBA" id="ARBA00022692"/>
    </source>
</evidence>
<evidence type="ECO:0000259" key="6">
    <source>
        <dbReference type="PROSITE" id="PS50929"/>
    </source>
</evidence>
<dbReference type="PANTHER" id="PTHR24222">
    <property type="entry name" value="ABC TRANSPORTER B FAMILY"/>
    <property type="match status" value="1"/>
</dbReference>
<dbReference type="EMBL" id="WJXA01000007">
    <property type="protein sequence ID" value="KAF7138760.1"/>
    <property type="molecule type" value="Genomic_DNA"/>
</dbReference>
<sequence length="377" mass="41393">MLDAYGRKQAAKMRMAYLRSMLNQDISHFDTEASTGDIICAITTDIIVVQDAISEKVGNFMHYISRFIAGFLIGFFRVWQITLVTLSIVPLIALAGGVYAFVVTGLIARVIGNVRTVQAFAGEERALRSYRTALLSTYQYGKKAGLAKGLGLGTLHCVLFLSWSLLVWFTSIVVHKNIADGGDSFTTMLNVVISGLSLGQAAPDISAFIRAKTAAYPIFEMIERNTISKISSKNGKKLDNIEGHIQFNDICFNYPSRPDVMIFNKLNLDIPSGKVVALVGASGSGKSTVVSLIERFYEPLSGQILLDGIDIWQLDLKWLRKQIGLVNQEPALFATTIRENILYGKNDATLEEITRAARLSSAIGFISNLSDGFETQI</sequence>
<keyword evidence="8" id="KW-1185">Reference proteome</keyword>
<dbReference type="InterPro" id="IPR027417">
    <property type="entry name" value="P-loop_NTPase"/>
</dbReference>
<dbReference type="InterPro" id="IPR011527">
    <property type="entry name" value="ABC1_TM_dom"/>
</dbReference>
<dbReference type="InterPro" id="IPR036640">
    <property type="entry name" value="ABC1_TM_sf"/>
</dbReference>
<reference evidence="7" key="1">
    <citation type="submission" date="2019-11" db="EMBL/GenBank/DDBJ databases">
        <authorList>
            <person name="Liu Y."/>
            <person name="Hou J."/>
            <person name="Li T.-Q."/>
            <person name="Guan C.-H."/>
            <person name="Wu X."/>
            <person name="Wu H.-Z."/>
            <person name="Ling F."/>
            <person name="Zhang R."/>
            <person name="Shi X.-G."/>
            <person name="Ren J.-P."/>
            <person name="Chen E.-F."/>
            <person name="Sun J.-M."/>
        </authorList>
    </citation>
    <scope>NUCLEOTIDE SEQUENCE</scope>
    <source>
        <strain evidence="7">Adult_tree_wgs_1</strain>
        <tissue evidence="7">Leaves</tissue>
    </source>
</reference>
<dbReference type="GO" id="GO:0016887">
    <property type="term" value="F:ATP hydrolysis activity"/>
    <property type="evidence" value="ECO:0007669"/>
    <property type="project" value="InterPro"/>
</dbReference>